<dbReference type="PANTHER" id="PTHR12266:SF0">
    <property type="entry name" value="MITOCHONDRIAL SODIUM_CALCIUM EXCHANGER PROTEIN"/>
    <property type="match status" value="1"/>
</dbReference>
<dbReference type="Gene3D" id="1.20.1420.30">
    <property type="entry name" value="NCX, central ion-binding region"/>
    <property type="match status" value="2"/>
</dbReference>
<evidence type="ECO:0000256" key="3">
    <source>
        <dbReference type="ARBA" id="ARBA00022448"/>
    </source>
</evidence>
<feature type="transmembrane region" description="Helical" evidence="8">
    <location>
        <begin position="6"/>
        <end position="22"/>
    </location>
</feature>
<evidence type="ECO:0000256" key="1">
    <source>
        <dbReference type="ARBA" id="ARBA00004141"/>
    </source>
</evidence>
<feature type="transmembrane region" description="Helical" evidence="8">
    <location>
        <begin position="547"/>
        <end position="571"/>
    </location>
</feature>
<dbReference type="PANTHER" id="PTHR12266">
    <property type="entry name" value="NA+/CA2+ K+ INDEPENDENT EXCHANGER"/>
    <property type="match status" value="1"/>
</dbReference>
<feature type="region of interest" description="Disordered" evidence="7">
    <location>
        <begin position="320"/>
        <end position="370"/>
    </location>
</feature>
<evidence type="ECO:0000259" key="9">
    <source>
        <dbReference type="Pfam" id="PF01699"/>
    </source>
</evidence>
<evidence type="ECO:0000256" key="4">
    <source>
        <dbReference type="ARBA" id="ARBA00022692"/>
    </source>
</evidence>
<keyword evidence="4 8" id="KW-0812">Transmembrane</keyword>
<dbReference type="EMBL" id="JABCKI010005739">
    <property type="protein sequence ID" value="KAG5638893.1"/>
    <property type="molecule type" value="Genomic_DNA"/>
</dbReference>
<feature type="transmembrane region" description="Helical" evidence="8">
    <location>
        <begin position="177"/>
        <end position="198"/>
    </location>
</feature>
<feature type="domain" description="Sodium/calcium exchanger membrane region" evidence="9">
    <location>
        <begin position="679"/>
        <end position="828"/>
    </location>
</feature>
<feature type="domain" description="Sodium/calcium exchanger membrane region" evidence="9">
    <location>
        <begin position="114"/>
        <end position="253"/>
    </location>
</feature>
<reference evidence="10" key="1">
    <citation type="submission" date="2021-02" db="EMBL/GenBank/DDBJ databases">
        <authorList>
            <person name="Nieuwenhuis M."/>
            <person name="Van De Peppel L.J.J."/>
        </authorList>
    </citation>
    <scope>NUCLEOTIDE SEQUENCE</scope>
    <source>
        <strain evidence="10">D49</strain>
    </source>
</reference>
<comment type="caution">
    <text evidence="10">The sequence shown here is derived from an EMBL/GenBank/DDBJ whole genome shotgun (WGS) entry which is preliminary data.</text>
</comment>
<evidence type="ECO:0000256" key="7">
    <source>
        <dbReference type="SAM" id="MobiDB-lite"/>
    </source>
</evidence>
<keyword evidence="3" id="KW-0813">Transport</keyword>
<dbReference type="GO" id="GO:0008324">
    <property type="term" value="F:monoatomic cation transmembrane transporter activity"/>
    <property type="evidence" value="ECO:0007669"/>
    <property type="project" value="TreeGrafter"/>
</dbReference>
<keyword evidence="6 8" id="KW-0472">Membrane</keyword>
<evidence type="ECO:0000313" key="11">
    <source>
        <dbReference type="Proteomes" id="UP000717328"/>
    </source>
</evidence>
<feature type="transmembrane region" description="Helical" evidence="8">
    <location>
        <begin position="210"/>
        <end position="229"/>
    </location>
</feature>
<dbReference type="Pfam" id="PF01699">
    <property type="entry name" value="Na_Ca_ex"/>
    <property type="match status" value="2"/>
</dbReference>
<evidence type="ECO:0000256" key="2">
    <source>
        <dbReference type="ARBA" id="ARBA00008170"/>
    </source>
</evidence>
<feature type="transmembrane region" description="Helical" evidence="8">
    <location>
        <begin position="697"/>
        <end position="719"/>
    </location>
</feature>
<protein>
    <recommendedName>
        <fullName evidence="9">Sodium/calcium exchanger membrane region domain-containing protein</fullName>
    </recommendedName>
</protein>
<keyword evidence="5 8" id="KW-1133">Transmembrane helix</keyword>
<organism evidence="10 11">
    <name type="scientific">Sphagnurus paluster</name>
    <dbReference type="NCBI Taxonomy" id="117069"/>
    <lineage>
        <taxon>Eukaryota</taxon>
        <taxon>Fungi</taxon>
        <taxon>Dikarya</taxon>
        <taxon>Basidiomycota</taxon>
        <taxon>Agaricomycotina</taxon>
        <taxon>Agaricomycetes</taxon>
        <taxon>Agaricomycetidae</taxon>
        <taxon>Agaricales</taxon>
        <taxon>Tricholomatineae</taxon>
        <taxon>Lyophyllaceae</taxon>
        <taxon>Sphagnurus</taxon>
    </lineage>
</organism>
<feature type="transmembrane region" description="Helical" evidence="8">
    <location>
        <begin position="674"/>
        <end position="691"/>
    </location>
</feature>
<dbReference type="Proteomes" id="UP000717328">
    <property type="component" value="Unassembled WGS sequence"/>
</dbReference>
<proteinExistence type="inferred from homology"/>
<feature type="transmembrane region" description="Helical" evidence="8">
    <location>
        <begin position="812"/>
        <end position="830"/>
    </location>
</feature>
<evidence type="ECO:0000256" key="8">
    <source>
        <dbReference type="SAM" id="Phobius"/>
    </source>
</evidence>
<dbReference type="GO" id="GO:0006874">
    <property type="term" value="P:intracellular calcium ion homeostasis"/>
    <property type="evidence" value="ECO:0007669"/>
    <property type="project" value="TreeGrafter"/>
</dbReference>
<dbReference type="InterPro" id="IPR044880">
    <property type="entry name" value="NCX_ion-bd_dom_sf"/>
</dbReference>
<feature type="transmembrane region" description="Helical" evidence="8">
    <location>
        <begin position="781"/>
        <end position="800"/>
    </location>
</feature>
<dbReference type="InterPro" id="IPR004837">
    <property type="entry name" value="NaCa_Exmemb"/>
</dbReference>
<feature type="transmembrane region" description="Helical" evidence="8">
    <location>
        <begin position="107"/>
        <end position="127"/>
    </location>
</feature>
<sequence length="839" mass="91803">MSSATARYIFAFLLATNFLLWSQSRYAVRHVGVIHGDHSLVKRISYELLNPDHMSLAGDSQKQCRPLEYFPADQCKHVEKACPASETILSINYLKLYFCTTLPLRPVAFASLLIWLIFLFSTLGISASDFFTPNLATIAQLLGLDENVAGVTFLAFGNGSPDVFSTFSAMRANSGSLAIGELLGAASFIVSCVVGSMCIIKPFKVHRGPFLRDVGFFTVAVFLLLVILWDGEIHRWEAGLLIALYVCYVLLVVVGSWWERKLEVKRHNEAMVRAEYDADDVPVLTEPYRDDDSEYLIRFPLSSPVLTLFQGTSPPLPSTIAISLSPPSPQRLRAISAPSRPRVQTDLPRRAHSRNPSTNPSPAPSPSSLHAQLPSFSLVGALEFRHVVNSLQNQASATSLNMFESPVNPFAGGHYHAHPASRQRTPKTSFSTGDPWDAALNAMALDDRSQSSRHVSPAMSPAMSPGLLAEDPHVLNSQPSDYFRPSPAPSTIVPSIIRTSASPTISDGDAESQLYTPMSRRQRVCNVLRQVVYMLFPSLHHFRTQSILGQVASIFAAPAVMCLTLTLPVVVTPYQYAKGSREKLANHADGRLVDFEEEGEARVLIAEEEVLEDMHDMKFSKWLTAVQCLRSLVDTDGTKYITGLLILAAVGGFASAVLIVVFAEQGDHPTAKMARCSMGFLVAIVWIMAIADEVVNVLQTFGFIFGLSDAIIGLTIFAVGNSLADLVANMSVALLGKVFAPIMGFSACFGGPMLNILVGVGFSGMYISYQTSTHYNIHFSNTLLVSTIGLLILLASTLIFVPLNDYFLTRRWGILLIASYTLIMTINIIVELKSESRPV</sequence>
<comment type="subcellular location">
    <subcellularLocation>
        <location evidence="1">Membrane</location>
        <topology evidence="1">Multi-pass membrane protein</topology>
    </subcellularLocation>
</comment>
<name>A0A9P7K6J4_9AGAR</name>
<keyword evidence="11" id="KW-1185">Reference proteome</keyword>
<reference evidence="10" key="2">
    <citation type="submission" date="2021-10" db="EMBL/GenBank/DDBJ databases">
        <title>Phylogenomics reveals ancestral predisposition of the termite-cultivated fungus Termitomyces towards a domesticated lifestyle.</title>
        <authorList>
            <person name="Auxier B."/>
            <person name="Grum-Grzhimaylo A."/>
            <person name="Cardenas M.E."/>
            <person name="Lodge J.D."/>
            <person name="Laessoe T."/>
            <person name="Pedersen O."/>
            <person name="Smith M.E."/>
            <person name="Kuyper T.W."/>
            <person name="Franco-Molano E.A."/>
            <person name="Baroni T.J."/>
            <person name="Aanen D.K."/>
        </authorList>
    </citation>
    <scope>NUCLEOTIDE SEQUENCE</scope>
    <source>
        <strain evidence="10">D49</strain>
    </source>
</reference>
<accession>A0A9P7K6J4</accession>
<dbReference type="InterPro" id="IPR051359">
    <property type="entry name" value="CaCA_antiporter"/>
</dbReference>
<dbReference type="AlphaFoldDB" id="A0A9P7K6J4"/>
<gene>
    <name evidence="10" type="ORF">H0H81_008952</name>
</gene>
<evidence type="ECO:0000256" key="5">
    <source>
        <dbReference type="ARBA" id="ARBA00022989"/>
    </source>
</evidence>
<feature type="transmembrane region" description="Helical" evidence="8">
    <location>
        <begin position="640"/>
        <end position="662"/>
    </location>
</feature>
<dbReference type="GO" id="GO:0016020">
    <property type="term" value="C:membrane"/>
    <property type="evidence" value="ECO:0007669"/>
    <property type="project" value="UniProtKB-SubCell"/>
</dbReference>
<evidence type="ECO:0000313" key="10">
    <source>
        <dbReference type="EMBL" id="KAG5638893.1"/>
    </source>
</evidence>
<evidence type="ECO:0000256" key="6">
    <source>
        <dbReference type="ARBA" id="ARBA00023136"/>
    </source>
</evidence>
<comment type="similarity">
    <text evidence="2">Belongs to the Ca(2+):cation antiporter (CaCA) (TC 2.A.19) family.</text>
</comment>
<dbReference type="OrthoDB" id="407410at2759"/>
<feature type="transmembrane region" description="Helical" evidence="8">
    <location>
        <begin position="241"/>
        <end position="258"/>
    </location>
</feature>